<evidence type="ECO:0000313" key="2">
    <source>
        <dbReference type="Proteomes" id="UP000324800"/>
    </source>
</evidence>
<reference evidence="1 2" key="1">
    <citation type="submission" date="2019-03" db="EMBL/GenBank/DDBJ databases">
        <title>Single cell metagenomics reveals metabolic interactions within the superorganism composed of flagellate Streblomastix strix and complex community of Bacteroidetes bacteria on its surface.</title>
        <authorList>
            <person name="Treitli S.C."/>
            <person name="Kolisko M."/>
            <person name="Husnik F."/>
            <person name="Keeling P."/>
            <person name="Hampl V."/>
        </authorList>
    </citation>
    <scope>NUCLEOTIDE SEQUENCE [LARGE SCALE GENOMIC DNA]</scope>
    <source>
        <strain evidence="1">ST1C</strain>
    </source>
</reference>
<evidence type="ECO:0000313" key="1">
    <source>
        <dbReference type="EMBL" id="KAA6401601.1"/>
    </source>
</evidence>
<name>A0A5J4X2X3_9EUKA</name>
<dbReference type="AlphaFoldDB" id="A0A5J4X2X3"/>
<comment type="caution">
    <text evidence="1">The sequence shown here is derived from an EMBL/GenBank/DDBJ whole genome shotgun (WGS) entry which is preliminary data.</text>
</comment>
<accession>A0A5J4X2X3</accession>
<organism evidence="1 2">
    <name type="scientific">Streblomastix strix</name>
    <dbReference type="NCBI Taxonomy" id="222440"/>
    <lineage>
        <taxon>Eukaryota</taxon>
        <taxon>Metamonada</taxon>
        <taxon>Preaxostyla</taxon>
        <taxon>Oxymonadida</taxon>
        <taxon>Streblomastigidae</taxon>
        <taxon>Streblomastix</taxon>
    </lineage>
</organism>
<feature type="non-terminal residue" evidence="1">
    <location>
        <position position="1"/>
    </location>
</feature>
<sequence length="437" mass="47227">RKSSNFSSQLSGSEYQLTVDDQNSLIFEPIDNIQNYAMKLETNENSANGDFTFSAESGTVWMYDQNWYNSGDIVPDQVTPASDTTPKVSIVGGVVGTSTEYARGDNQHPLQVSDVLPAEDTANTYARSDHIHHVNLSRSVPKRYTGTGTAGISNVYARSEHQHPLNVVSTTANVPLVNATAAANGTSDYYCRSDHVHPQQLTYTGPLTSIMFIRSDTQATDVLPANGDSKPISDIAGDVFVKISGQSEYSVAGKLKLTDSTESFDDLAINQYTTKCTVQMAFVKKSGKTLQEIQGVLRHSGDNEEESDDEDYLPRGKNLSQRKNTLTICLNAGNPTSFACIISGNIQINPTATSYDDELRITRSNQDTGNATIQLGCSRTSNTGAILGQWSIFTPSSSSINNPQGFAIAVSSQAGDNTRGLQISANGNTLKFNERAL</sequence>
<protein>
    <submittedName>
        <fullName evidence="1">Uncharacterized protein</fullName>
    </submittedName>
</protein>
<gene>
    <name evidence="1" type="ORF">EZS28_002863</name>
</gene>
<proteinExistence type="predicted"/>
<dbReference type="Proteomes" id="UP000324800">
    <property type="component" value="Unassembled WGS sequence"/>
</dbReference>
<dbReference type="EMBL" id="SNRW01000364">
    <property type="protein sequence ID" value="KAA6401601.1"/>
    <property type="molecule type" value="Genomic_DNA"/>
</dbReference>